<dbReference type="InterPro" id="IPR051207">
    <property type="entry name" value="ComplexI_NDUFA9_subunit"/>
</dbReference>
<dbReference type="AlphaFoldDB" id="A0A1H9XHG7"/>
<dbReference type="CDD" id="cd05243">
    <property type="entry name" value="SDR_a5"/>
    <property type="match status" value="1"/>
</dbReference>
<gene>
    <name evidence="2" type="ORF">SAMN05216199_3826</name>
</gene>
<dbReference type="GO" id="GO:0044877">
    <property type="term" value="F:protein-containing complex binding"/>
    <property type="evidence" value="ECO:0007669"/>
    <property type="project" value="TreeGrafter"/>
</dbReference>
<dbReference type="STRING" id="587636.SAMN05216199_3826"/>
<name>A0A1H9XHG7_9MICO</name>
<dbReference type="RefSeq" id="WP_091761711.1">
    <property type="nucleotide sequence ID" value="NZ_FOHB01000008.1"/>
</dbReference>
<dbReference type="SUPFAM" id="SSF51735">
    <property type="entry name" value="NAD(P)-binding Rossmann-fold domains"/>
    <property type="match status" value="1"/>
</dbReference>
<dbReference type="PANTHER" id="PTHR12126">
    <property type="entry name" value="NADH-UBIQUINONE OXIDOREDUCTASE 39 KDA SUBUNIT-RELATED"/>
    <property type="match status" value="1"/>
</dbReference>
<protein>
    <submittedName>
        <fullName evidence="2">NADH dehydrogenase</fullName>
    </submittedName>
</protein>
<evidence type="ECO:0000313" key="3">
    <source>
        <dbReference type="Proteomes" id="UP000199019"/>
    </source>
</evidence>
<proteinExistence type="predicted"/>
<accession>A0A1H9XHG7</accession>
<dbReference type="Pfam" id="PF13460">
    <property type="entry name" value="NAD_binding_10"/>
    <property type="match status" value="1"/>
</dbReference>
<reference evidence="3" key="1">
    <citation type="submission" date="2016-10" db="EMBL/GenBank/DDBJ databases">
        <authorList>
            <person name="Varghese N."/>
            <person name="Submissions S."/>
        </authorList>
    </citation>
    <scope>NUCLEOTIDE SEQUENCE [LARGE SCALE GENOMIC DNA]</scope>
    <source>
        <strain evidence="3">CGMCC 1.6963</strain>
    </source>
</reference>
<dbReference type="EMBL" id="FOHB01000008">
    <property type="protein sequence ID" value="SES45636.1"/>
    <property type="molecule type" value="Genomic_DNA"/>
</dbReference>
<dbReference type="InterPro" id="IPR016040">
    <property type="entry name" value="NAD(P)-bd_dom"/>
</dbReference>
<dbReference type="PANTHER" id="PTHR12126:SF11">
    <property type="entry name" value="NADH DEHYDROGENASE [UBIQUINONE] 1 ALPHA SUBCOMPLEX SUBUNIT 9, MITOCHONDRIAL"/>
    <property type="match status" value="1"/>
</dbReference>
<evidence type="ECO:0000259" key="1">
    <source>
        <dbReference type="Pfam" id="PF13460"/>
    </source>
</evidence>
<dbReference type="OrthoDB" id="319724at2"/>
<evidence type="ECO:0000313" key="2">
    <source>
        <dbReference type="EMBL" id="SES45636.1"/>
    </source>
</evidence>
<keyword evidence="3" id="KW-1185">Reference proteome</keyword>
<dbReference type="Gene3D" id="3.40.50.720">
    <property type="entry name" value="NAD(P)-binding Rossmann-like Domain"/>
    <property type="match status" value="1"/>
</dbReference>
<feature type="domain" description="NAD(P)-binding" evidence="1">
    <location>
        <begin position="11"/>
        <end position="195"/>
    </location>
</feature>
<organism evidence="2 3">
    <name type="scientific">Pedococcus cremeus</name>
    <dbReference type="NCBI Taxonomy" id="587636"/>
    <lineage>
        <taxon>Bacteria</taxon>
        <taxon>Bacillati</taxon>
        <taxon>Actinomycetota</taxon>
        <taxon>Actinomycetes</taxon>
        <taxon>Micrococcales</taxon>
        <taxon>Intrasporangiaceae</taxon>
        <taxon>Pedococcus</taxon>
    </lineage>
</organism>
<dbReference type="InterPro" id="IPR036291">
    <property type="entry name" value="NAD(P)-bd_dom_sf"/>
</dbReference>
<dbReference type="Proteomes" id="UP000199019">
    <property type="component" value="Unassembled WGS sequence"/>
</dbReference>
<sequence>MSAGELVVVVGGTGRLGRQVVPLLGSAGRSVRVVARSAPATPVPGAEFVAADVRRPDTLPTALAGAAVVVSAMHGMDPTSGQSPQSVDAEGNANLIRAARTAHARIVLVSTIGASPHHPIELHRMKAVAEQLLRSGPEDWTIVRASAYAETWAAVLAQTAERSGRPTVFGRGENPINFVTVADVASAVAHAATDPALRGHTIEVGGPENLTLNQLASRVVGGAPAPRHIPRGALRLMSLVAMPIRPTQARLARAALAMDQIDMTFDPSPSHAAYTWLGETKVTEP</sequence>